<evidence type="ECO:0000313" key="1">
    <source>
        <dbReference type="EMBL" id="KTB38938.1"/>
    </source>
</evidence>
<dbReference type="Proteomes" id="UP000054988">
    <property type="component" value="Unassembled WGS sequence"/>
</dbReference>
<dbReference type="EMBL" id="LATX01001717">
    <property type="protein sequence ID" value="KTB38938.1"/>
    <property type="molecule type" value="Genomic_DNA"/>
</dbReference>
<name>A0A0W0FS11_MONRR</name>
<protein>
    <submittedName>
        <fullName evidence="1">Uncharacterized protein</fullName>
    </submittedName>
</protein>
<gene>
    <name evidence="1" type="ORF">WG66_8505</name>
</gene>
<reference evidence="1 2" key="1">
    <citation type="submission" date="2015-12" db="EMBL/GenBank/DDBJ databases">
        <title>Draft genome sequence of Moniliophthora roreri, the causal agent of frosty pod rot of cacao.</title>
        <authorList>
            <person name="Aime M.C."/>
            <person name="Diaz-Valderrama J.R."/>
            <person name="Kijpornyongpan T."/>
            <person name="Phillips-Mora W."/>
        </authorList>
    </citation>
    <scope>NUCLEOTIDE SEQUENCE [LARGE SCALE GENOMIC DNA]</scope>
    <source>
        <strain evidence="1 2">MCA 2952</strain>
    </source>
</reference>
<organism evidence="1 2">
    <name type="scientific">Moniliophthora roreri</name>
    <name type="common">Frosty pod rot fungus</name>
    <name type="synonym">Monilia roreri</name>
    <dbReference type="NCBI Taxonomy" id="221103"/>
    <lineage>
        <taxon>Eukaryota</taxon>
        <taxon>Fungi</taxon>
        <taxon>Dikarya</taxon>
        <taxon>Basidiomycota</taxon>
        <taxon>Agaricomycotina</taxon>
        <taxon>Agaricomycetes</taxon>
        <taxon>Agaricomycetidae</taxon>
        <taxon>Agaricales</taxon>
        <taxon>Marasmiineae</taxon>
        <taxon>Marasmiaceae</taxon>
        <taxon>Moniliophthora</taxon>
    </lineage>
</organism>
<comment type="caution">
    <text evidence="1">The sequence shown here is derived from an EMBL/GenBank/DDBJ whole genome shotgun (WGS) entry which is preliminary data.</text>
</comment>
<dbReference type="AlphaFoldDB" id="A0A0W0FS11"/>
<accession>A0A0W0FS11</accession>
<evidence type="ECO:0000313" key="2">
    <source>
        <dbReference type="Proteomes" id="UP000054988"/>
    </source>
</evidence>
<sequence>MDPPPVVIVFLSTWMRVSLDIKIKQWKWHWQNTILCFPDKVKQFKKDVKRERKITPDDYECSTFNCAPQVKILVFNPGVDLWSIRESGEGSKCCRPVPGSKRPTRQVPLTPVAHRPCEPALTYSLSNLLYCYLFLRHAPHNVLDDSPYS</sequence>
<proteinExistence type="predicted"/>